<dbReference type="Proteomes" id="UP001054902">
    <property type="component" value="Unassembled WGS sequence"/>
</dbReference>
<comment type="caution">
    <text evidence="7">The sequence shown here is derived from an EMBL/GenBank/DDBJ whole genome shotgun (WGS) entry which is preliminary data.</text>
</comment>
<dbReference type="InterPro" id="IPR000719">
    <property type="entry name" value="Prot_kinase_dom"/>
</dbReference>
<reference evidence="7 8" key="1">
    <citation type="journal article" date="2021" name="Sci. Rep.">
        <title>The genome of the diatom Chaetoceros tenuissimus carries an ancient integrated fragment of an extant virus.</title>
        <authorList>
            <person name="Hongo Y."/>
            <person name="Kimura K."/>
            <person name="Takaki Y."/>
            <person name="Yoshida Y."/>
            <person name="Baba S."/>
            <person name="Kobayashi G."/>
            <person name="Nagasaki K."/>
            <person name="Hano T."/>
            <person name="Tomaru Y."/>
        </authorList>
    </citation>
    <scope>NUCLEOTIDE SEQUENCE [LARGE SCALE GENOMIC DNA]</scope>
    <source>
        <strain evidence="7 8">NIES-3715</strain>
    </source>
</reference>
<dbReference type="PROSITE" id="PS00107">
    <property type="entry name" value="PROTEIN_KINASE_ATP"/>
    <property type="match status" value="1"/>
</dbReference>
<dbReference type="InterPro" id="IPR008271">
    <property type="entry name" value="Ser/Thr_kinase_AS"/>
</dbReference>
<evidence type="ECO:0000256" key="4">
    <source>
        <dbReference type="PROSITE-ProRule" id="PRU10141"/>
    </source>
</evidence>
<gene>
    <name evidence="7" type="ORF">CTEN210_17515</name>
</gene>
<feature type="region of interest" description="Disordered" evidence="5">
    <location>
        <begin position="377"/>
        <end position="397"/>
    </location>
</feature>
<sequence>MSQIASTIDKNSVEIINRLGEGSFGTVFRGRYKPTDSIVAIKVIPNANETETDKMMSEIEILSKCDSPFIVGYIGCFVTPSGKNSIGIDPESLCIIMEYCDRGSISDVIENTGGMHSYEEGEEVIRAVCASMILGLEYLHGIINICHRDIKAGNVLLTSRGEVKLADFGVSAELTNTINKRKTVVGSPFWMAPEVIRESHYDGRADVWSLGITVIEMAEGQPPHANLHPMRAIFIIPTMPSPTLADPDAWSPEMLDFIQCCCKKDPSQRYDSARLSSHTFVKRDINELRKLYANRSKKGSSQHSWNSDNSSLDDKDIPQSVIALRRFIKRMVEADKGKNDEIDAFRDFSTAFDAQGNGHSSKLFGDYSHSKNDINNHMESMTPPRGLRSNTPKSPGEMSDLPEWNPGFDAVGAFSKGRVVDRKAENKVKIDGLFSLNPKPIEVDASLINDKKFMKELETLSKTFEAKLAQVRAAHELAQQKLIADAEIRNRIPLDVTSLMKKAAERNEFEKVARNAARIASRNSFMPDVVRNLTESTSLSSLVEQQSEYEDALSTQPSGESSKYQEIRGSI</sequence>
<dbReference type="EC" id="2.7.11.1" evidence="1"/>
<evidence type="ECO:0000313" key="8">
    <source>
        <dbReference type="Proteomes" id="UP001054902"/>
    </source>
</evidence>
<dbReference type="PANTHER" id="PTHR48012:SF2">
    <property type="entry name" value="STERILE20-LIKE KINASE, ISOFORM B"/>
    <property type="match status" value="1"/>
</dbReference>
<dbReference type="GO" id="GO:0004674">
    <property type="term" value="F:protein serine/threonine kinase activity"/>
    <property type="evidence" value="ECO:0007669"/>
    <property type="project" value="UniProtKB-EC"/>
</dbReference>
<feature type="binding site" evidence="4">
    <location>
        <position position="42"/>
    </location>
    <ligand>
        <name>ATP</name>
        <dbReference type="ChEBI" id="CHEBI:30616"/>
    </ligand>
</feature>
<evidence type="ECO:0000313" key="7">
    <source>
        <dbReference type="EMBL" id="GFH61039.1"/>
    </source>
</evidence>
<keyword evidence="7" id="KW-0808">Transferase</keyword>
<feature type="region of interest" description="Disordered" evidence="5">
    <location>
        <begin position="546"/>
        <end position="571"/>
    </location>
</feature>
<keyword evidence="7" id="KW-0418">Kinase</keyword>
<protein>
    <recommendedName>
        <fullName evidence="1">non-specific serine/threonine protein kinase</fullName>
        <ecNumber evidence="1">2.7.11.1</ecNumber>
    </recommendedName>
</protein>
<dbReference type="FunFam" id="1.10.510.10:FF:001091">
    <property type="entry name" value="STE family protein kinase"/>
    <property type="match status" value="1"/>
</dbReference>
<organism evidence="7 8">
    <name type="scientific">Chaetoceros tenuissimus</name>
    <dbReference type="NCBI Taxonomy" id="426638"/>
    <lineage>
        <taxon>Eukaryota</taxon>
        <taxon>Sar</taxon>
        <taxon>Stramenopiles</taxon>
        <taxon>Ochrophyta</taxon>
        <taxon>Bacillariophyta</taxon>
        <taxon>Coscinodiscophyceae</taxon>
        <taxon>Chaetocerotophycidae</taxon>
        <taxon>Chaetocerotales</taxon>
        <taxon>Chaetocerotaceae</taxon>
        <taxon>Chaetoceros</taxon>
    </lineage>
</organism>
<evidence type="ECO:0000256" key="3">
    <source>
        <dbReference type="ARBA" id="ARBA00022840"/>
    </source>
</evidence>
<evidence type="ECO:0000256" key="2">
    <source>
        <dbReference type="ARBA" id="ARBA00022741"/>
    </source>
</evidence>
<dbReference type="InterPro" id="IPR011009">
    <property type="entry name" value="Kinase-like_dom_sf"/>
</dbReference>
<name>A0AAD3HFA7_9STRA</name>
<evidence type="ECO:0000259" key="6">
    <source>
        <dbReference type="PROSITE" id="PS50011"/>
    </source>
</evidence>
<proteinExistence type="predicted"/>
<feature type="domain" description="Protein kinase" evidence="6">
    <location>
        <begin position="13"/>
        <end position="281"/>
    </location>
</feature>
<dbReference type="PANTHER" id="PTHR48012">
    <property type="entry name" value="STERILE20-LIKE KINASE, ISOFORM B-RELATED"/>
    <property type="match status" value="1"/>
</dbReference>
<keyword evidence="3 4" id="KW-0067">ATP-binding</keyword>
<dbReference type="SMART" id="SM00220">
    <property type="entry name" value="S_TKc"/>
    <property type="match status" value="1"/>
</dbReference>
<dbReference type="PROSITE" id="PS00108">
    <property type="entry name" value="PROTEIN_KINASE_ST"/>
    <property type="match status" value="1"/>
</dbReference>
<evidence type="ECO:0000256" key="5">
    <source>
        <dbReference type="SAM" id="MobiDB-lite"/>
    </source>
</evidence>
<accession>A0AAD3HFA7</accession>
<dbReference type="InterPro" id="IPR050629">
    <property type="entry name" value="STE20/SPS1-PAK"/>
</dbReference>
<dbReference type="GO" id="GO:0005737">
    <property type="term" value="C:cytoplasm"/>
    <property type="evidence" value="ECO:0007669"/>
    <property type="project" value="TreeGrafter"/>
</dbReference>
<dbReference type="Pfam" id="PF00069">
    <property type="entry name" value="Pkinase"/>
    <property type="match status" value="1"/>
</dbReference>
<keyword evidence="2 4" id="KW-0547">Nucleotide-binding</keyword>
<dbReference type="GO" id="GO:0005524">
    <property type="term" value="F:ATP binding"/>
    <property type="evidence" value="ECO:0007669"/>
    <property type="project" value="UniProtKB-UniRule"/>
</dbReference>
<dbReference type="AlphaFoldDB" id="A0AAD3HFA7"/>
<dbReference type="Gene3D" id="1.10.510.10">
    <property type="entry name" value="Transferase(Phosphotransferase) domain 1"/>
    <property type="match status" value="1"/>
</dbReference>
<keyword evidence="8" id="KW-1185">Reference proteome</keyword>
<feature type="compositionally biased region" description="Polar residues" evidence="5">
    <location>
        <begin position="553"/>
        <end position="564"/>
    </location>
</feature>
<evidence type="ECO:0000256" key="1">
    <source>
        <dbReference type="ARBA" id="ARBA00012513"/>
    </source>
</evidence>
<dbReference type="EMBL" id="BLLK01000069">
    <property type="protein sequence ID" value="GFH61039.1"/>
    <property type="molecule type" value="Genomic_DNA"/>
</dbReference>
<dbReference type="InterPro" id="IPR017441">
    <property type="entry name" value="Protein_kinase_ATP_BS"/>
</dbReference>
<dbReference type="PROSITE" id="PS50011">
    <property type="entry name" value="PROTEIN_KINASE_DOM"/>
    <property type="match status" value="1"/>
</dbReference>
<dbReference type="SUPFAM" id="SSF56112">
    <property type="entry name" value="Protein kinase-like (PK-like)"/>
    <property type="match status" value="1"/>
</dbReference>